<sequence length="819" mass="85665">MAMAAWARWCYRHKWTVILLWIVLLFGTTGASSSLGDKYANVFGLPGTDSSKAIDLMREAFPEQAGESDTVVWHVSEGSVRDADVRQKMSTALGVIAKQPDVGSVVSPYDPAGAAQISEDGRTAYATVTFTKQGNELEVGQMEDLIDAAREPAGDGLDVQVGGATVALAEAPPAHLSEIVGVLAAAVVLFLAFGSLFGMLLPIVTTLFAVGTAASVIALLSRVTTVPEVSTWLAMLVGLGVGIDYALFIVTRHRKGILAGKTPEEAAVQAVNTSGRAVMFAGGTVCIALLGMFALRMTFLNGVTISAALTVVITVVAAVTLLPAMLGVLGLRVLSRHQRRKLAQDGVSSPAKARTAERWSVFVERHPRVLAAAAFLTMVVIAIPALSLRLGTSDQGNNPETTTTRKAYDLLADGFGPGFNGPLQLVAEVPTPADRAALDGLVADLRTTDGVARVVPVPGAPEAKVVVVHVVPSTNPQSEKTSDLIEHIRDDVVPAAEKGNDMRAYVGGGTALAEDFASTLAGKLLGFIGAIVALGFLLLLVAFRSIVVPLTAALMNLIAAAASFGVVVAIFQWGWGGELLAAGRPGPIEAFLPVIMLSLLFGLSMDYQVFLVSRMHEEWVHNRDNARAVRVGLAETSRVINAAGIIMICVFSAFMLSGQRATAMFGLGLAGAVALDAFILRTVLVPALMHLAGPANWWLPAWLDKRLPHFAVEPPEEAPERSGGPGTVVHGIVHTPDGSPVSGAAVTLLSAEGGQTDRVLSHADGGYVLTAPEPGLHVITVGAEDYAERTVTVMITDEPVQQDLNLGGADALAGGPPEH</sequence>
<dbReference type="InterPro" id="IPR001036">
    <property type="entry name" value="Acrflvin-R"/>
</dbReference>
<feature type="transmembrane region" description="Helical" evidence="7">
    <location>
        <begin position="174"/>
        <end position="193"/>
    </location>
</feature>
<protein>
    <submittedName>
        <fullName evidence="9">MMPL family transporter</fullName>
    </submittedName>
</protein>
<dbReference type="InterPro" id="IPR008969">
    <property type="entry name" value="CarboxyPept-like_regulatory"/>
</dbReference>
<dbReference type="PANTHER" id="PTHR33406">
    <property type="entry name" value="MEMBRANE PROTEIN MJ1562-RELATED"/>
    <property type="match status" value="1"/>
</dbReference>
<feature type="transmembrane region" description="Helical" evidence="7">
    <location>
        <begin position="591"/>
        <end position="613"/>
    </location>
</feature>
<feature type="transmembrane region" description="Helical" evidence="7">
    <location>
        <begin position="639"/>
        <end position="657"/>
    </location>
</feature>
<reference evidence="9 10" key="1">
    <citation type="submission" date="2023-05" db="EMBL/GenBank/DDBJ databases">
        <title>Streptomyces fuscus sp. nov., a brown-black pigment producing actinomyces isolated from dry sand of Sea duck farm.</title>
        <authorList>
            <person name="Xie J."/>
            <person name="Shen N."/>
        </authorList>
    </citation>
    <scope>NUCLEOTIDE SEQUENCE [LARGE SCALE GENOMIC DNA]</scope>
    <source>
        <strain evidence="9 10">CGMCC 4.1883</strain>
    </source>
</reference>
<feature type="transmembrane region" description="Helical" evidence="7">
    <location>
        <begin position="663"/>
        <end position="684"/>
    </location>
</feature>
<comment type="similarity">
    <text evidence="2">Belongs to the resistance-nodulation-cell division (RND) (TC 2.A.6) family. MmpL subfamily.</text>
</comment>
<keyword evidence="3" id="KW-1003">Cell membrane</keyword>
<feature type="transmembrane region" description="Helical" evidence="7">
    <location>
        <begin position="369"/>
        <end position="388"/>
    </location>
</feature>
<feature type="transmembrane region" description="Helical" evidence="7">
    <location>
        <begin position="524"/>
        <end position="543"/>
    </location>
</feature>
<dbReference type="SUPFAM" id="SSF82866">
    <property type="entry name" value="Multidrug efflux transporter AcrB transmembrane domain"/>
    <property type="match status" value="2"/>
</dbReference>
<feature type="transmembrane region" description="Helical" evidence="7">
    <location>
        <begin position="550"/>
        <end position="571"/>
    </location>
</feature>
<comment type="caution">
    <text evidence="9">The sequence shown here is derived from an EMBL/GenBank/DDBJ whole genome shotgun (WGS) entry which is preliminary data.</text>
</comment>
<dbReference type="PRINTS" id="PR00702">
    <property type="entry name" value="ACRIFLAVINRP"/>
</dbReference>
<evidence type="ECO:0000256" key="1">
    <source>
        <dbReference type="ARBA" id="ARBA00004651"/>
    </source>
</evidence>
<evidence type="ECO:0000313" key="9">
    <source>
        <dbReference type="EMBL" id="MDT6972585.1"/>
    </source>
</evidence>
<name>A0ABU3JBY7_9ACTN</name>
<comment type="subcellular location">
    <subcellularLocation>
        <location evidence="1">Cell membrane</location>
        <topology evidence="1">Multi-pass membrane protein</topology>
    </subcellularLocation>
</comment>
<gene>
    <name evidence="9" type="ORF">QNO05_22485</name>
</gene>
<dbReference type="PANTHER" id="PTHR33406:SF11">
    <property type="entry name" value="MEMBRANE PROTEIN SCO6666-RELATED"/>
    <property type="match status" value="1"/>
</dbReference>
<feature type="domain" description="Membrane transport protein MMPL" evidence="8">
    <location>
        <begin position="46"/>
        <end position="368"/>
    </location>
</feature>
<proteinExistence type="inferred from homology"/>
<feature type="transmembrane region" description="Helical" evidence="7">
    <location>
        <begin position="200"/>
        <end position="220"/>
    </location>
</feature>
<keyword evidence="5 7" id="KW-1133">Transmembrane helix</keyword>
<evidence type="ECO:0000256" key="6">
    <source>
        <dbReference type="ARBA" id="ARBA00023136"/>
    </source>
</evidence>
<evidence type="ECO:0000256" key="5">
    <source>
        <dbReference type="ARBA" id="ARBA00022989"/>
    </source>
</evidence>
<feature type="transmembrane region" description="Helical" evidence="7">
    <location>
        <begin position="277"/>
        <end position="299"/>
    </location>
</feature>
<evidence type="ECO:0000313" key="10">
    <source>
        <dbReference type="Proteomes" id="UP001257895"/>
    </source>
</evidence>
<evidence type="ECO:0000259" key="8">
    <source>
        <dbReference type="Pfam" id="PF03176"/>
    </source>
</evidence>
<feature type="transmembrane region" description="Helical" evidence="7">
    <location>
        <begin position="305"/>
        <end position="331"/>
    </location>
</feature>
<dbReference type="Gene3D" id="1.20.1640.10">
    <property type="entry name" value="Multidrug efflux transporter AcrB transmembrane domain"/>
    <property type="match status" value="2"/>
</dbReference>
<dbReference type="EMBL" id="JASKMB010000021">
    <property type="protein sequence ID" value="MDT6972585.1"/>
    <property type="molecule type" value="Genomic_DNA"/>
</dbReference>
<dbReference type="InterPro" id="IPR050545">
    <property type="entry name" value="Mycobact_MmpL"/>
</dbReference>
<dbReference type="Pfam" id="PF03176">
    <property type="entry name" value="MMPL"/>
    <property type="match status" value="2"/>
</dbReference>
<dbReference type="Gene3D" id="2.60.40.1120">
    <property type="entry name" value="Carboxypeptidase-like, regulatory domain"/>
    <property type="match status" value="1"/>
</dbReference>
<evidence type="ECO:0000256" key="3">
    <source>
        <dbReference type="ARBA" id="ARBA00022475"/>
    </source>
</evidence>
<evidence type="ECO:0000256" key="2">
    <source>
        <dbReference type="ARBA" id="ARBA00010157"/>
    </source>
</evidence>
<dbReference type="Pfam" id="PF13620">
    <property type="entry name" value="CarboxypepD_reg"/>
    <property type="match status" value="1"/>
</dbReference>
<feature type="domain" description="Membrane transport protein MMPL" evidence="8">
    <location>
        <begin position="433"/>
        <end position="698"/>
    </location>
</feature>
<keyword evidence="6 7" id="KW-0472">Membrane</keyword>
<dbReference type="Proteomes" id="UP001257895">
    <property type="component" value="Unassembled WGS sequence"/>
</dbReference>
<keyword evidence="4 7" id="KW-0812">Transmembrane</keyword>
<evidence type="ECO:0000256" key="4">
    <source>
        <dbReference type="ARBA" id="ARBA00022692"/>
    </source>
</evidence>
<accession>A0ABU3JBY7</accession>
<organism evidence="9 10">
    <name type="scientific">Streptomyces thermocarboxydus</name>
    <dbReference type="NCBI Taxonomy" id="59299"/>
    <lineage>
        <taxon>Bacteria</taxon>
        <taxon>Bacillati</taxon>
        <taxon>Actinomycetota</taxon>
        <taxon>Actinomycetes</taxon>
        <taxon>Kitasatosporales</taxon>
        <taxon>Streptomycetaceae</taxon>
        <taxon>Streptomyces</taxon>
    </lineage>
</organism>
<evidence type="ECO:0000256" key="7">
    <source>
        <dbReference type="SAM" id="Phobius"/>
    </source>
</evidence>
<dbReference type="SUPFAM" id="SSF49464">
    <property type="entry name" value="Carboxypeptidase regulatory domain-like"/>
    <property type="match status" value="1"/>
</dbReference>
<dbReference type="InterPro" id="IPR004869">
    <property type="entry name" value="MMPL_dom"/>
</dbReference>
<dbReference type="RefSeq" id="WP_346083239.1">
    <property type="nucleotide sequence ID" value="NZ_BAAAGV010000021.1"/>
</dbReference>
<keyword evidence="10" id="KW-1185">Reference proteome</keyword>
<feature type="transmembrane region" description="Helical" evidence="7">
    <location>
        <begin position="232"/>
        <end position="251"/>
    </location>
</feature>